<sequence length="278" mass="28932">MARWDEEHQRWVHDPPPGAPAGSPPAPVLPQPAGPPGEAGRRAAIVAVVVLLVCGAAGAGLWALTGGHDGGPTAGQPPAVVVTPSDLTGTDDGTDDGTDGSDYGDDGSGPTDDSGSSDDDGSSSDDSAPDGYEQVDDPAGFTLDVPEEWTRSTSGASSIHYTSPEGEHLIQIYTVDAADGTPYDALSTTESTVSSYDDYTLIDLSRTDDGPQDDAARLEYTYLRDNGVTRHVVDRAFTAADGTQYALLVAGPDDDWQACEDVFRTVVDSFCPDGYCTD</sequence>
<keyword evidence="4" id="KW-1185">Reference proteome</keyword>
<evidence type="ECO:0000256" key="2">
    <source>
        <dbReference type="SAM" id="Phobius"/>
    </source>
</evidence>
<evidence type="ECO:0000256" key="1">
    <source>
        <dbReference type="SAM" id="MobiDB-lite"/>
    </source>
</evidence>
<feature type="region of interest" description="Disordered" evidence="1">
    <location>
        <begin position="1"/>
        <end position="39"/>
    </location>
</feature>
<evidence type="ECO:0000313" key="3">
    <source>
        <dbReference type="EMBL" id="NJP41872.1"/>
    </source>
</evidence>
<feature type="compositionally biased region" description="Acidic residues" evidence="1">
    <location>
        <begin position="92"/>
        <end position="105"/>
    </location>
</feature>
<accession>A0ABX0ZGE6</accession>
<dbReference type="SUPFAM" id="SSF55724">
    <property type="entry name" value="Mog1p/PsbP-like"/>
    <property type="match status" value="1"/>
</dbReference>
<proteinExistence type="predicted"/>
<feature type="compositionally biased region" description="Pro residues" evidence="1">
    <location>
        <begin position="14"/>
        <end position="35"/>
    </location>
</feature>
<feature type="region of interest" description="Disordered" evidence="1">
    <location>
        <begin position="70"/>
        <end position="140"/>
    </location>
</feature>
<evidence type="ECO:0000313" key="4">
    <source>
        <dbReference type="Proteomes" id="UP000734511"/>
    </source>
</evidence>
<feature type="transmembrane region" description="Helical" evidence="2">
    <location>
        <begin position="43"/>
        <end position="64"/>
    </location>
</feature>
<dbReference type="Proteomes" id="UP000734511">
    <property type="component" value="Unassembled WGS sequence"/>
</dbReference>
<protein>
    <recommendedName>
        <fullName evidence="5">Serine/arginine repetitive matrix protein 2</fullName>
    </recommendedName>
</protein>
<keyword evidence="2" id="KW-0812">Transmembrane</keyword>
<evidence type="ECO:0008006" key="5">
    <source>
        <dbReference type="Google" id="ProtNLM"/>
    </source>
</evidence>
<dbReference type="InterPro" id="IPR016123">
    <property type="entry name" value="Mog1/PsbP_a/b/a-sand"/>
</dbReference>
<name>A0ABX0ZGE6_9ACTN</name>
<gene>
    <name evidence="3" type="ORF">HCN08_00325</name>
</gene>
<keyword evidence="2" id="KW-1133">Transmembrane helix</keyword>
<keyword evidence="2" id="KW-0472">Membrane</keyword>
<feature type="compositionally biased region" description="Basic and acidic residues" evidence="1">
    <location>
        <begin position="1"/>
        <end position="13"/>
    </location>
</feature>
<reference evidence="3 4" key="1">
    <citation type="submission" date="2020-03" db="EMBL/GenBank/DDBJ databases">
        <title>WGS of actinomycetes isolated from Thailand.</title>
        <authorList>
            <person name="Thawai C."/>
        </authorList>
    </citation>
    <scope>NUCLEOTIDE SEQUENCE [LARGE SCALE GENOMIC DNA]</scope>
    <source>
        <strain evidence="3 4">PRB2-1</strain>
    </source>
</reference>
<comment type="caution">
    <text evidence="3">The sequence shown here is derived from an EMBL/GenBank/DDBJ whole genome shotgun (WGS) entry which is preliminary data.</text>
</comment>
<dbReference type="Gene3D" id="3.40.1000.10">
    <property type="entry name" value="Mog1/PsbP, alpha/beta/alpha sandwich"/>
    <property type="match status" value="1"/>
</dbReference>
<dbReference type="RefSeq" id="WP_167980756.1">
    <property type="nucleotide sequence ID" value="NZ_JAATEJ010000001.1"/>
</dbReference>
<dbReference type="EMBL" id="JAATEJ010000001">
    <property type="protein sequence ID" value="NJP41872.1"/>
    <property type="molecule type" value="Genomic_DNA"/>
</dbReference>
<organism evidence="3 4">
    <name type="scientific">Actinacidiphila epipremni</name>
    <dbReference type="NCBI Taxonomy" id="2053013"/>
    <lineage>
        <taxon>Bacteria</taxon>
        <taxon>Bacillati</taxon>
        <taxon>Actinomycetota</taxon>
        <taxon>Actinomycetes</taxon>
        <taxon>Kitasatosporales</taxon>
        <taxon>Streptomycetaceae</taxon>
        <taxon>Actinacidiphila</taxon>
    </lineage>
</organism>